<evidence type="ECO:0000313" key="3">
    <source>
        <dbReference type="Proteomes" id="UP000076079"/>
    </source>
</evidence>
<dbReference type="OrthoDB" id="2518538at2"/>
<keyword evidence="3" id="KW-1185">Reference proteome</keyword>
<sequence precursor="true">MTRAYLIGAVLLASALASFAQSPAAAPVGLPAIAAFDRLPLVEDDAQFLYASSYDRTGGNDDGFKGTYSALALDARGEHVIFDARGPGCVYTLWFTSRVDGWGGLDWGRLRLYFDDEESPRLDIGADELFAGSRQPFVAPFVYGPFTSTGGHVLQLPLPFARRLRITTERRAGFYNVAYKLYAADRPVTSWTGREDASDVANMWTRPGTRPRTYPSTVRRAGAVQLAAPLTPDGAMVPQQATLASIDGPGVITALTLQPLFPLTAYQLDHLRLRAYWDGVTTPAIDAPFGSFFGSGLGEADVRAVPIGMSPSGRYYCYLPMPFWTSARIEIVNEGPGPSPTLRWEIDATPPADMGYTRDHAGVFHARYQREWPTTDGRDYTLLETKGRGNYVGQVMTVQPLRPEVKRWWEGDLRIYIDGRRHPALQGTGHEDEYLGGWSNEWLMNPYSLPMHGEPKTTGLTQVDFQWNAATTVYRFFPTGIPYQSELTVVTEHGVDNGVPAMYSSVAFYYERPEPATMVDAFDVGEPADEAAHRYTATSASVVRALTSRFEARHGNREVSDRGRDVIGRSRFTMTAPVGHGALRLRRLRDQARPQEAELWVDGRLAGRWSSLAINPDRRWADDDFLLPSSLTGGRTSLEIEVRAVGGPWSEFRYELWATR</sequence>
<evidence type="ECO:0000256" key="1">
    <source>
        <dbReference type="SAM" id="SignalP"/>
    </source>
</evidence>
<organism evidence="2 3">
    <name type="scientific">Luteitalea pratensis</name>
    <dbReference type="NCBI Taxonomy" id="1855912"/>
    <lineage>
        <taxon>Bacteria</taxon>
        <taxon>Pseudomonadati</taxon>
        <taxon>Acidobacteriota</taxon>
        <taxon>Vicinamibacteria</taxon>
        <taxon>Vicinamibacterales</taxon>
        <taxon>Vicinamibacteraceae</taxon>
        <taxon>Luteitalea</taxon>
    </lineage>
</organism>
<dbReference type="Proteomes" id="UP000076079">
    <property type="component" value="Chromosome"/>
</dbReference>
<proteinExistence type="predicted"/>
<dbReference type="Pfam" id="PF11175">
    <property type="entry name" value="DUF2961"/>
    <property type="match status" value="1"/>
</dbReference>
<dbReference type="Gene3D" id="2.60.120.1390">
    <property type="match status" value="3"/>
</dbReference>
<gene>
    <name evidence="2" type="ORF">LuPra_02560</name>
</gene>
<feature type="chain" id="PRO_5007511589" description="DUF2961 domain-containing protein" evidence="1">
    <location>
        <begin position="21"/>
        <end position="660"/>
    </location>
</feature>
<name>A0A143PL99_LUTPR</name>
<keyword evidence="1" id="KW-0732">Signal</keyword>
<dbReference type="InterPro" id="IPR021345">
    <property type="entry name" value="DUF2961"/>
</dbReference>
<dbReference type="PATRIC" id="fig|1813736.3.peg.2695"/>
<feature type="signal peptide" evidence="1">
    <location>
        <begin position="1"/>
        <end position="20"/>
    </location>
</feature>
<reference evidence="3" key="2">
    <citation type="submission" date="2016-04" db="EMBL/GenBank/DDBJ databases">
        <title>First Complete Genome Sequence of a Subdivision 6 Acidobacterium.</title>
        <authorList>
            <person name="Huang S."/>
            <person name="Vieira S."/>
            <person name="Bunk B."/>
            <person name="Riedel T."/>
            <person name="Sproeer C."/>
            <person name="Overmann J."/>
        </authorList>
    </citation>
    <scope>NUCLEOTIDE SEQUENCE [LARGE SCALE GENOMIC DNA]</scope>
    <source>
        <strain evidence="3">DSM 100886 HEG_-6_39</strain>
    </source>
</reference>
<dbReference type="KEGG" id="abac:LuPra_02560"/>
<protein>
    <recommendedName>
        <fullName evidence="4">DUF2961 domain-containing protein</fullName>
    </recommendedName>
</protein>
<evidence type="ECO:0000313" key="2">
    <source>
        <dbReference type="EMBL" id="AMY09345.1"/>
    </source>
</evidence>
<dbReference type="STRING" id="1855912.LuPra_02560"/>
<dbReference type="RefSeq" id="WP_157899094.1">
    <property type="nucleotide sequence ID" value="NZ_CP015136.1"/>
</dbReference>
<dbReference type="EMBL" id="CP015136">
    <property type="protein sequence ID" value="AMY09345.1"/>
    <property type="molecule type" value="Genomic_DNA"/>
</dbReference>
<dbReference type="AlphaFoldDB" id="A0A143PL99"/>
<evidence type="ECO:0008006" key="4">
    <source>
        <dbReference type="Google" id="ProtNLM"/>
    </source>
</evidence>
<reference evidence="2 3" key="1">
    <citation type="journal article" date="2016" name="Genome Announc.">
        <title>First Complete Genome Sequence of a Subdivision 6 Acidobacterium Strain.</title>
        <authorList>
            <person name="Huang S."/>
            <person name="Vieira S."/>
            <person name="Bunk B."/>
            <person name="Riedel T."/>
            <person name="Sproer C."/>
            <person name="Overmann J."/>
        </authorList>
    </citation>
    <scope>NUCLEOTIDE SEQUENCE [LARGE SCALE GENOMIC DNA]</scope>
    <source>
        <strain evidence="3">DSM 100886 HEG_-6_39</strain>
    </source>
</reference>
<accession>A0A143PL99</accession>